<evidence type="ECO:0000256" key="3">
    <source>
        <dbReference type="ARBA" id="ARBA00022692"/>
    </source>
</evidence>
<evidence type="ECO:0000256" key="4">
    <source>
        <dbReference type="ARBA" id="ARBA00022989"/>
    </source>
</evidence>
<comment type="subcellular location">
    <subcellularLocation>
        <location evidence="1">Membrane</location>
        <topology evidence="1">Multi-pass membrane protein</topology>
    </subcellularLocation>
</comment>
<protein>
    <submittedName>
        <fullName evidence="7">Di-/tripeptide transporter</fullName>
    </submittedName>
</protein>
<evidence type="ECO:0000313" key="7">
    <source>
        <dbReference type="EMBL" id="QDT74960.1"/>
    </source>
</evidence>
<dbReference type="Gene3D" id="1.20.1250.20">
    <property type="entry name" value="MFS general substrate transporter like domains"/>
    <property type="match status" value="2"/>
</dbReference>
<dbReference type="GO" id="GO:0016020">
    <property type="term" value="C:membrane"/>
    <property type="evidence" value="ECO:0007669"/>
    <property type="project" value="UniProtKB-SubCell"/>
</dbReference>
<gene>
    <name evidence="7" type="primary">dtpT</name>
    <name evidence="7" type="ORF">I41_41640</name>
</gene>
<keyword evidence="3 6" id="KW-0812">Transmembrane</keyword>
<dbReference type="AlphaFoldDB" id="A0A517U2W5"/>
<keyword evidence="5 6" id="KW-0472">Membrane</keyword>
<name>A0A517U2W5_9BACT</name>
<dbReference type="GO" id="GO:0006857">
    <property type="term" value="P:oligopeptide transport"/>
    <property type="evidence" value="ECO:0007669"/>
    <property type="project" value="InterPro"/>
</dbReference>
<dbReference type="InterPro" id="IPR036259">
    <property type="entry name" value="MFS_trans_sf"/>
</dbReference>
<dbReference type="Pfam" id="PF00854">
    <property type="entry name" value="PTR2"/>
    <property type="match status" value="2"/>
</dbReference>
<dbReference type="InterPro" id="IPR000109">
    <property type="entry name" value="POT_fam"/>
</dbReference>
<feature type="transmembrane region" description="Helical" evidence="6">
    <location>
        <begin position="96"/>
        <end position="113"/>
    </location>
</feature>
<evidence type="ECO:0000313" key="8">
    <source>
        <dbReference type="Proteomes" id="UP000317909"/>
    </source>
</evidence>
<feature type="transmembrane region" description="Helical" evidence="6">
    <location>
        <begin position="425"/>
        <end position="443"/>
    </location>
</feature>
<reference evidence="7 8" key="1">
    <citation type="submission" date="2019-02" db="EMBL/GenBank/DDBJ databases">
        <title>Deep-cultivation of Planctomycetes and their phenomic and genomic characterization uncovers novel biology.</title>
        <authorList>
            <person name="Wiegand S."/>
            <person name="Jogler M."/>
            <person name="Boedeker C."/>
            <person name="Pinto D."/>
            <person name="Vollmers J."/>
            <person name="Rivas-Marin E."/>
            <person name="Kohn T."/>
            <person name="Peeters S.H."/>
            <person name="Heuer A."/>
            <person name="Rast P."/>
            <person name="Oberbeckmann S."/>
            <person name="Bunk B."/>
            <person name="Jeske O."/>
            <person name="Meyerdierks A."/>
            <person name="Storesund J.E."/>
            <person name="Kallscheuer N."/>
            <person name="Luecker S."/>
            <person name="Lage O.M."/>
            <person name="Pohl T."/>
            <person name="Merkel B.J."/>
            <person name="Hornburger P."/>
            <person name="Mueller R.-W."/>
            <person name="Bruemmer F."/>
            <person name="Labrenz M."/>
            <person name="Spormann A.M."/>
            <person name="Op den Camp H."/>
            <person name="Overmann J."/>
            <person name="Amann R."/>
            <person name="Jetten M.S.M."/>
            <person name="Mascher T."/>
            <person name="Medema M.H."/>
            <person name="Devos D.P."/>
            <person name="Kaster A.-K."/>
            <person name="Ovreas L."/>
            <person name="Rohde M."/>
            <person name="Galperin M.Y."/>
            <person name="Jogler C."/>
        </authorList>
    </citation>
    <scope>NUCLEOTIDE SEQUENCE [LARGE SCALE GENOMIC DNA]</scope>
    <source>
        <strain evidence="7 8">I41</strain>
    </source>
</reference>
<sequence>MANSEYRTTPQQIETMPPGIPYIIGNEAAERFSYYGMGAVLYEFLTEHLRDASGAMAPMSPELAKAWQHYFYAAVYALPIFGAILSDWLFGKYKTIVWISLLYCLGHGVLALVDFPSVTGVEPKWLIAAGLVLLAMGAGGIKPCVSAHVGDQFGERNKDLINKVFGWFYFSINAGAVVSTLLCPWLLKHYGPGWAFGIPGIIMALATLVFWLGRFKYVHIPAGGSKFIEETFSSDGIRAVINLIPLYLFIFPFFMLFDQTHTAWVEQAKSMNGDFGLFTMLPAQLQAVNPFLILCFIPLFAYVLYPLMGRWFEPTPLRKIGIGLFLTALSFVIIALAEQRIVDGETPHMLWQIAAYVVITAGEVMVSVTALEFSYTQAPKKMKSFIMGVYLLVAIALGNILTARVNEYIEAQKKVGVAILEGANYYWFFAIVMLVAAVIYVVWSQFYRGRVYIQGEEGVA</sequence>
<evidence type="ECO:0000256" key="6">
    <source>
        <dbReference type="SAM" id="Phobius"/>
    </source>
</evidence>
<evidence type="ECO:0000256" key="5">
    <source>
        <dbReference type="ARBA" id="ARBA00023136"/>
    </source>
</evidence>
<feature type="transmembrane region" description="Helical" evidence="6">
    <location>
        <begin position="69"/>
        <end position="89"/>
    </location>
</feature>
<dbReference type="SUPFAM" id="SSF103473">
    <property type="entry name" value="MFS general substrate transporter"/>
    <property type="match status" value="1"/>
</dbReference>
<accession>A0A517U2W5</accession>
<evidence type="ECO:0000256" key="2">
    <source>
        <dbReference type="ARBA" id="ARBA00005982"/>
    </source>
</evidence>
<comment type="similarity">
    <text evidence="2">Belongs to the major facilitator superfamily. Proton-dependent oligopeptide transporter (POT/PTR) (TC 2.A.17) family.</text>
</comment>
<keyword evidence="4 6" id="KW-1133">Transmembrane helix</keyword>
<feature type="transmembrane region" description="Helical" evidence="6">
    <location>
        <begin position="287"/>
        <end position="308"/>
    </location>
</feature>
<dbReference type="PANTHER" id="PTHR11654">
    <property type="entry name" value="OLIGOPEPTIDE TRANSPORTER-RELATED"/>
    <property type="match status" value="1"/>
</dbReference>
<dbReference type="PROSITE" id="PS01022">
    <property type="entry name" value="PTR2_1"/>
    <property type="match status" value="1"/>
</dbReference>
<feature type="transmembrane region" description="Helical" evidence="6">
    <location>
        <begin position="166"/>
        <end position="187"/>
    </location>
</feature>
<evidence type="ECO:0000256" key="1">
    <source>
        <dbReference type="ARBA" id="ARBA00004141"/>
    </source>
</evidence>
<keyword evidence="8" id="KW-1185">Reference proteome</keyword>
<feature type="transmembrane region" description="Helical" evidence="6">
    <location>
        <begin position="125"/>
        <end position="145"/>
    </location>
</feature>
<dbReference type="EMBL" id="CP036339">
    <property type="protein sequence ID" value="QDT74960.1"/>
    <property type="molecule type" value="Genomic_DNA"/>
</dbReference>
<dbReference type="OrthoDB" id="9772725at2"/>
<feature type="transmembrane region" description="Helical" evidence="6">
    <location>
        <begin position="193"/>
        <end position="215"/>
    </location>
</feature>
<dbReference type="RefSeq" id="WP_145434670.1">
    <property type="nucleotide sequence ID" value="NZ_CP036339.1"/>
</dbReference>
<feature type="transmembrane region" description="Helical" evidence="6">
    <location>
        <begin position="385"/>
        <end position="405"/>
    </location>
</feature>
<dbReference type="InterPro" id="IPR018456">
    <property type="entry name" value="PTR2_symporter_CS"/>
</dbReference>
<dbReference type="GO" id="GO:0022857">
    <property type="term" value="F:transmembrane transporter activity"/>
    <property type="evidence" value="ECO:0007669"/>
    <property type="project" value="InterPro"/>
</dbReference>
<proteinExistence type="inferred from homology"/>
<dbReference type="Proteomes" id="UP000317909">
    <property type="component" value="Chromosome"/>
</dbReference>
<feature type="transmembrane region" description="Helical" evidence="6">
    <location>
        <begin position="349"/>
        <end position="373"/>
    </location>
</feature>
<organism evidence="7 8">
    <name type="scientific">Lacipirellula limnantheis</name>
    <dbReference type="NCBI Taxonomy" id="2528024"/>
    <lineage>
        <taxon>Bacteria</taxon>
        <taxon>Pseudomonadati</taxon>
        <taxon>Planctomycetota</taxon>
        <taxon>Planctomycetia</taxon>
        <taxon>Pirellulales</taxon>
        <taxon>Lacipirellulaceae</taxon>
        <taxon>Lacipirellula</taxon>
    </lineage>
</organism>
<dbReference type="CDD" id="cd17347">
    <property type="entry name" value="MFS_SLC15A1_2_like"/>
    <property type="match status" value="1"/>
</dbReference>
<feature type="transmembrane region" description="Helical" evidence="6">
    <location>
        <begin position="236"/>
        <end position="257"/>
    </location>
</feature>
<dbReference type="KEGG" id="llh:I41_41640"/>
<feature type="transmembrane region" description="Helical" evidence="6">
    <location>
        <begin position="320"/>
        <end position="337"/>
    </location>
</feature>